<dbReference type="Pfam" id="PF07498">
    <property type="entry name" value="Rho_N"/>
    <property type="match status" value="1"/>
</dbReference>
<dbReference type="GO" id="GO:0051083">
    <property type="term" value="P:'de novo' cotranslational protein folding"/>
    <property type="evidence" value="ECO:0007669"/>
    <property type="project" value="TreeGrafter"/>
</dbReference>
<dbReference type="KEGG" id="dho:Dia5BBH33_01820"/>
<dbReference type="InterPro" id="IPR008880">
    <property type="entry name" value="Trigger_fac_C"/>
</dbReference>
<dbReference type="Proteomes" id="UP000320585">
    <property type="component" value="Chromosome"/>
</dbReference>
<dbReference type="InterPro" id="IPR001179">
    <property type="entry name" value="PPIase_FKBP_dom"/>
</dbReference>
<sequence>MNVKVEALDQHKVSLNVEVPAEAVQKGFKTAVARIANQVKIPGFRKGKASRKILEMHFGKEAVEAEAKDVVINDALNEALQQEKLIPVTTPDVKEDKFSESEGAVFTATFVKRPEVELGEYKGLEAEHAQPEISDDEVMEQLKRGAEQSARLEKAEDGAVLKKGDYAVIDFKGFVDGEPFEGGEGKTYPLEIGSQSFIPGFEDQLEGHKAGDDVDVKVTFPADYFVDALKGKEAEFKVHINDVKRKQLPEIDDEFAKSVSQFETIDELKASLKQQMQLQALQQAEEAYHDALVNQAVANAKVDIPHEMVDQRIDEIVEEIKMNLESQNMSLDDYLKRMNQTEAQLRANYEATAAEQVRQGLVLEAIADKEDLQVTNEDLSMEVYSMAHQFNADPNDVMKIIKDENRVGMLINSVLRKKAAAFIYGAAKKAEADKKAEETAAEEAAEAATEGAAEAPAVAEDREAELNAMTVKDLKQYASEKGIALDSKAKKAEIIETILQAESK</sequence>
<evidence type="ECO:0000256" key="15">
    <source>
        <dbReference type="SAM" id="Coils"/>
    </source>
</evidence>
<dbReference type="GO" id="GO:0051301">
    <property type="term" value="P:cell division"/>
    <property type="evidence" value="ECO:0007669"/>
    <property type="project" value="UniProtKB-KW"/>
</dbReference>
<dbReference type="InterPro" id="IPR046357">
    <property type="entry name" value="PPIase_dom_sf"/>
</dbReference>
<evidence type="ECO:0000256" key="11">
    <source>
        <dbReference type="ARBA" id="ARBA00029986"/>
    </source>
</evidence>
<dbReference type="SUPFAM" id="SSF102735">
    <property type="entry name" value="Trigger factor ribosome-binding domain"/>
    <property type="match status" value="1"/>
</dbReference>
<evidence type="ECO:0000256" key="14">
    <source>
        <dbReference type="RuleBase" id="RU003914"/>
    </source>
</evidence>
<keyword evidence="12" id="KW-0963">Cytoplasm</keyword>
<reference evidence="18" key="1">
    <citation type="submission" date="2019-05" db="EMBL/GenBank/DDBJ databases">
        <title>Complete genome sequencing of Dialister sp. strain 5BBH33.</title>
        <authorList>
            <person name="Sakamoto M."/>
            <person name="Murakami T."/>
            <person name="Mori H."/>
        </authorList>
    </citation>
    <scope>NUCLEOTIDE SEQUENCE [LARGE SCALE GENOMIC DNA]</scope>
    <source>
        <strain evidence="18">5BBH33</strain>
    </source>
</reference>
<dbReference type="SMART" id="SM00959">
    <property type="entry name" value="Rho_N"/>
    <property type="match status" value="1"/>
</dbReference>
<name>A0A8E3ZHZ8_9FIRM</name>
<keyword evidence="18" id="KW-1185">Reference proteome</keyword>
<dbReference type="GO" id="GO:0043022">
    <property type="term" value="F:ribosome binding"/>
    <property type="evidence" value="ECO:0007669"/>
    <property type="project" value="TreeGrafter"/>
</dbReference>
<dbReference type="AlphaFoldDB" id="A0A8E3ZHZ8"/>
<dbReference type="GeneID" id="92715403"/>
<evidence type="ECO:0000256" key="9">
    <source>
        <dbReference type="ARBA" id="ARBA00023306"/>
    </source>
</evidence>
<dbReference type="OrthoDB" id="9767721at2"/>
<feature type="domain" description="PPIase FKBP-type" evidence="16">
    <location>
        <begin position="164"/>
        <end position="224"/>
    </location>
</feature>
<dbReference type="SUPFAM" id="SSF54534">
    <property type="entry name" value="FKBP-like"/>
    <property type="match status" value="1"/>
</dbReference>
<dbReference type="Gene3D" id="3.30.70.1050">
    <property type="entry name" value="Trigger factor ribosome-binding domain"/>
    <property type="match status" value="1"/>
</dbReference>
<organism evidence="17 18">
    <name type="scientific">Dialister hominis</name>
    <dbReference type="NCBI Taxonomy" id="2582419"/>
    <lineage>
        <taxon>Bacteria</taxon>
        <taxon>Bacillati</taxon>
        <taxon>Bacillota</taxon>
        <taxon>Negativicutes</taxon>
        <taxon>Veillonellales</taxon>
        <taxon>Veillonellaceae</taxon>
        <taxon>Dialister</taxon>
    </lineage>
</organism>
<dbReference type="GO" id="GO:0043335">
    <property type="term" value="P:protein unfolding"/>
    <property type="evidence" value="ECO:0007669"/>
    <property type="project" value="TreeGrafter"/>
</dbReference>
<evidence type="ECO:0000256" key="12">
    <source>
        <dbReference type="HAMAP-Rule" id="MF_00303"/>
    </source>
</evidence>
<dbReference type="Gene3D" id="3.10.50.40">
    <property type="match status" value="1"/>
</dbReference>
<evidence type="ECO:0000256" key="5">
    <source>
        <dbReference type="ARBA" id="ARBA00022618"/>
    </source>
</evidence>
<evidence type="ECO:0000256" key="6">
    <source>
        <dbReference type="ARBA" id="ARBA00023110"/>
    </source>
</evidence>
<evidence type="ECO:0000313" key="18">
    <source>
        <dbReference type="Proteomes" id="UP000320585"/>
    </source>
</evidence>
<dbReference type="GO" id="GO:0015031">
    <property type="term" value="P:protein transport"/>
    <property type="evidence" value="ECO:0007669"/>
    <property type="project" value="UniProtKB-UniRule"/>
</dbReference>
<dbReference type="InterPro" id="IPR027304">
    <property type="entry name" value="Trigger_fact/SurA_dom_sf"/>
</dbReference>
<dbReference type="GO" id="GO:0006353">
    <property type="term" value="P:DNA-templated transcription termination"/>
    <property type="evidence" value="ECO:0007669"/>
    <property type="project" value="InterPro"/>
</dbReference>
<comment type="catalytic activity">
    <reaction evidence="1 12 13">
        <text>[protein]-peptidylproline (omega=180) = [protein]-peptidylproline (omega=0)</text>
        <dbReference type="Rhea" id="RHEA:16237"/>
        <dbReference type="Rhea" id="RHEA-COMP:10747"/>
        <dbReference type="Rhea" id="RHEA-COMP:10748"/>
        <dbReference type="ChEBI" id="CHEBI:83833"/>
        <dbReference type="ChEBI" id="CHEBI:83834"/>
        <dbReference type="EC" id="5.2.1.8"/>
    </reaction>
</comment>
<dbReference type="Pfam" id="PF05698">
    <property type="entry name" value="Trigger_C"/>
    <property type="match status" value="1"/>
</dbReference>
<dbReference type="InterPro" id="IPR005215">
    <property type="entry name" value="Trig_fac"/>
</dbReference>
<evidence type="ECO:0000256" key="8">
    <source>
        <dbReference type="ARBA" id="ARBA00023235"/>
    </source>
</evidence>
<dbReference type="EMBL" id="AP019697">
    <property type="protein sequence ID" value="BBK24247.1"/>
    <property type="molecule type" value="Genomic_DNA"/>
</dbReference>
<evidence type="ECO:0000313" key="17">
    <source>
        <dbReference type="EMBL" id="BBK24247.1"/>
    </source>
</evidence>
<feature type="coiled-coil region" evidence="15">
    <location>
        <begin position="324"/>
        <end position="355"/>
    </location>
</feature>
<evidence type="ECO:0000256" key="4">
    <source>
        <dbReference type="ARBA" id="ARBA00016902"/>
    </source>
</evidence>
<proteinExistence type="inferred from homology"/>
<evidence type="ECO:0000256" key="2">
    <source>
        <dbReference type="ARBA" id="ARBA00005464"/>
    </source>
</evidence>
<dbReference type="PANTHER" id="PTHR30560">
    <property type="entry name" value="TRIGGER FACTOR CHAPERONE AND PEPTIDYL-PROLYL CIS/TRANS ISOMERASE"/>
    <property type="match status" value="1"/>
</dbReference>
<dbReference type="GO" id="GO:0044183">
    <property type="term" value="F:protein folding chaperone"/>
    <property type="evidence" value="ECO:0007669"/>
    <property type="project" value="TreeGrafter"/>
</dbReference>
<dbReference type="InterPro" id="IPR008881">
    <property type="entry name" value="Trigger_fac_ribosome-bd_bac"/>
</dbReference>
<dbReference type="Gene3D" id="1.10.3120.10">
    <property type="entry name" value="Trigger factor, C-terminal domain"/>
    <property type="match status" value="1"/>
</dbReference>
<dbReference type="GO" id="GO:0003755">
    <property type="term" value="F:peptidyl-prolyl cis-trans isomerase activity"/>
    <property type="evidence" value="ECO:0007669"/>
    <property type="project" value="UniProtKB-UniRule"/>
</dbReference>
<dbReference type="HAMAP" id="MF_00303">
    <property type="entry name" value="Trigger_factor_Tig"/>
    <property type="match status" value="1"/>
</dbReference>
<dbReference type="PROSITE" id="PS50059">
    <property type="entry name" value="FKBP_PPIASE"/>
    <property type="match status" value="1"/>
</dbReference>
<evidence type="ECO:0000256" key="7">
    <source>
        <dbReference type="ARBA" id="ARBA00023186"/>
    </source>
</evidence>
<dbReference type="Pfam" id="PF05697">
    <property type="entry name" value="Trigger_N"/>
    <property type="match status" value="1"/>
</dbReference>
<keyword evidence="6 12" id="KW-0697">Rotamase</keyword>
<dbReference type="PANTHER" id="PTHR30560:SF3">
    <property type="entry name" value="TRIGGER FACTOR-LIKE PROTEIN TIG, CHLOROPLASTIC"/>
    <property type="match status" value="1"/>
</dbReference>
<evidence type="ECO:0000256" key="3">
    <source>
        <dbReference type="ARBA" id="ARBA00013194"/>
    </source>
</evidence>
<keyword evidence="5 12" id="KW-0132">Cell division</keyword>
<comment type="similarity">
    <text evidence="2 12 14">Belongs to the FKBP-type PPIase family. Tig subfamily.</text>
</comment>
<evidence type="ECO:0000256" key="10">
    <source>
        <dbReference type="ARBA" id="ARBA00024849"/>
    </source>
</evidence>
<comment type="subcellular location">
    <subcellularLocation>
        <location evidence="12">Cytoplasm</location>
    </subcellularLocation>
    <text evidence="12">About half TF is bound to the ribosome near the polypeptide exit tunnel while the other half is free in the cytoplasm.</text>
</comment>
<dbReference type="SUPFAM" id="SSF109998">
    <property type="entry name" value="Triger factor/SurA peptide-binding domain-like"/>
    <property type="match status" value="1"/>
</dbReference>
<dbReference type="GO" id="GO:0005737">
    <property type="term" value="C:cytoplasm"/>
    <property type="evidence" value="ECO:0007669"/>
    <property type="project" value="UniProtKB-SubCell"/>
</dbReference>
<keyword evidence="8 12" id="KW-0413">Isomerase</keyword>
<gene>
    <name evidence="12 17" type="primary">tig</name>
    <name evidence="17" type="ORF">Dia5BBH33_01820</name>
</gene>
<keyword evidence="7 12" id="KW-0143">Chaperone</keyword>
<accession>A0A8E3ZHZ8</accession>
<dbReference type="InterPro" id="IPR011112">
    <property type="entry name" value="Rho-like_N"/>
</dbReference>
<dbReference type="EC" id="5.2.1.8" evidence="3 12"/>
<evidence type="ECO:0000256" key="13">
    <source>
        <dbReference type="PROSITE-ProRule" id="PRU00277"/>
    </source>
</evidence>
<evidence type="ECO:0000256" key="1">
    <source>
        <dbReference type="ARBA" id="ARBA00000971"/>
    </source>
</evidence>
<keyword evidence="15" id="KW-0175">Coiled coil</keyword>
<comment type="domain">
    <text evidence="12">Consists of 3 domains; the N-terminus binds the ribosome, the middle domain has PPIase activity, while the C-terminus has intrinsic chaperone activity on its own.</text>
</comment>
<protein>
    <recommendedName>
        <fullName evidence="4 12">Trigger factor</fullName>
        <shortName evidence="12">TF</shortName>
        <ecNumber evidence="3 12">5.2.1.8</ecNumber>
    </recommendedName>
    <alternativeName>
        <fullName evidence="11 12">PPIase</fullName>
    </alternativeName>
</protein>
<evidence type="ECO:0000259" key="16">
    <source>
        <dbReference type="PROSITE" id="PS50059"/>
    </source>
</evidence>
<dbReference type="RefSeq" id="WP_108850096.1">
    <property type="nucleotide sequence ID" value="NZ_AP019697.1"/>
</dbReference>
<dbReference type="InterPro" id="IPR036611">
    <property type="entry name" value="Trigger_fac_ribosome-bd_sf"/>
</dbReference>
<dbReference type="Pfam" id="PF00254">
    <property type="entry name" value="FKBP_C"/>
    <property type="match status" value="1"/>
</dbReference>
<dbReference type="NCBIfam" id="TIGR00115">
    <property type="entry name" value="tig"/>
    <property type="match status" value="1"/>
</dbReference>
<dbReference type="InterPro" id="IPR037041">
    <property type="entry name" value="Trigger_fac_C_sf"/>
</dbReference>
<comment type="function">
    <text evidence="10 12">Involved in protein export. Acts as a chaperone by maintaining the newly synthesized protein in an open conformation. Functions as a peptidyl-prolyl cis-trans isomerase.</text>
</comment>
<keyword evidence="9 12" id="KW-0131">Cell cycle</keyword>
<dbReference type="FunFam" id="3.10.50.40:FF:000001">
    <property type="entry name" value="Trigger factor"/>
    <property type="match status" value="1"/>
</dbReference>